<evidence type="ECO:0000259" key="2">
    <source>
        <dbReference type="Pfam" id="PF20237"/>
    </source>
</evidence>
<proteinExistence type="predicted"/>
<dbReference type="InterPro" id="IPR046529">
    <property type="entry name" value="DUF6594"/>
</dbReference>
<feature type="transmembrane region" description="Helical" evidence="1">
    <location>
        <begin position="219"/>
        <end position="236"/>
    </location>
</feature>
<protein>
    <recommendedName>
        <fullName evidence="2">DUF6594 domain-containing protein</fullName>
    </recommendedName>
</protein>
<dbReference type="OrthoDB" id="5342093at2759"/>
<reference evidence="3 4" key="1">
    <citation type="submission" date="2019-12" db="EMBL/GenBank/DDBJ databases">
        <title>A genome sequence resource for the geographically widespread anthracnose pathogen Colletotrichum asianum.</title>
        <authorList>
            <person name="Meng Y."/>
        </authorList>
    </citation>
    <scope>NUCLEOTIDE SEQUENCE [LARGE SCALE GENOMIC DNA]</scope>
    <source>
        <strain evidence="3 4">ICMP 18580</strain>
    </source>
</reference>
<accession>A0A8H3WGW2</accession>
<feature type="transmembrane region" description="Helical" evidence="1">
    <location>
        <begin position="161"/>
        <end position="186"/>
    </location>
</feature>
<dbReference type="EMBL" id="WOWK01000036">
    <property type="protein sequence ID" value="KAF0325521.1"/>
    <property type="molecule type" value="Genomic_DNA"/>
</dbReference>
<evidence type="ECO:0000313" key="4">
    <source>
        <dbReference type="Proteomes" id="UP000434172"/>
    </source>
</evidence>
<dbReference type="AlphaFoldDB" id="A0A8H3WGW2"/>
<comment type="caution">
    <text evidence="3">The sequence shown here is derived from an EMBL/GenBank/DDBJ whole genome shotgun (WGS) entry which is preliminary data.</text>
</comment>
<dbReference type="PANTHER" id="PTHR34502:SF4">
    <property type="entry name" value="DUF6594 DOMAIN-CONTAINING PROTEIN"/>
    <property type="match status" value="1"/>
</dbReference>
<keyword evidence="1" id="KW-1133">Transmembrane helix</keyword>
<dbReference type="PANTHER" id="PTHR34502">
    <property type="entry name" value="DUF6594 DOMAIN-CONTAINING PROTEIN-RELATED"/>
    <property type="match status" value="1"/>
</dbReference>
<keyword evidence="1" id="KW-0812">Transmembrane</keyword>
<keyword evidence="1" id="KW-0472">Membrane</keyword>
<evidence type="ECO:0000313" key="3">
    <source>
        <dbReference type="EMBL" id="KAF0325521.1"/>
    </source>
</evidence>
<sequence length="244" mass="27214">MATPKIGYAEAASWMARDVDNETLIYRRFDELATRNLLYLQSELLSLEHQLNELDREDAEDEDMDWQMVVCDWEKLGELVHSSDTNAADDMQASKAKIRAKLIEKLRQKLEEYYKTLLRQSEIAKLRRPNHRVLSAFKAWFSGADARENGVRIGRYEEHSISIAVAVISTLIAAILLIGSITGLYFVKNDAAKLGLIAFFTSLFALSVGLTTNARRAEIFAGTAAYAAVLVVFVSGDLSSSQGS</sequence>
<gene>
    <name evidence="3" type="ORF">GQ607_007272</name>
</gene>
<dbReference type="Pfam" id="PF20237">
    <property type="entry name" value="DUF6594"/>
    <property type="match status" value="2"/>
</dbReference>
<dbReference type="Proteomes" id="UP000434172">
    <property type="component" value="Unassembled WGS sequence"/>
</dbReference>
<evidence type="ECO:0000256" key="1">
    <source>
        <dbReference type="SAM" id="Phobius"/>
    </source>
</evidence>
<feature type="domain" description="DUF6594" evidence="2">
    <location>
        <begin position="8"/>
        <end position="142"/>
    </location>
</feature>
<keyword evidence="4" id="KW-1185">Reference proteome</keyword>
<organism evidence="3 4">
    <name type="scientific">Colletotrichum asianum</name>
    <dbReference type="NCBI Taxonomy" id="702518"/>
    <lineage>
        <taxon>Eukaryota</taxon>
        <taxon>Fungi</taxon>
        <taxon>Dikarya</taxon>
        <taxon>Ascomycota</taxon>
        <taxon>Pezizomycotina</taxon>
        <taxon>Sordariomycetes</taxon>
        <taxon>Hypocreomycetidae</taxon>
        <taxon>Glomerellales</taxon>
        <taxon>Glomerellaceae</taxon>
        <taxon>Colletotrichum</taxon>
        <taxon>Colletotrichum gloeosporioides species complex</taxon>
    </lineage>
</organism>
<name>A0A8H3WGW2_9PEZI</name>
<feature type="domain" description="DUF6594" evidence="2">
    <location>
        <begin position="155"/>
        <end position="231"/>
    </location>
</feature>
<feature type="transmembrane region" description="Helical" evidence="1">
    <location>
        <begin position="192"/>
        <end position="212"/>
    </location>
</feature>